<dbReference type="RefSeq" id="WP_260189730.1">
    <property type="nucleotide sequence ID" value="NZ_JAFFZE010000005.1"/>
</dbReference>
<sequence>MTDDHVLGRAGEAISGGGYFFASLEELDHVIKEWTMIRDDIEFDRQVLVQAQSLIEPPAKDIMSDLQPAAMNHSLDKAITHNANMSAYARAYIEKLTATKKQYSSDDESGAVRMREIDVE</sequence>
<dbReference type="EMBL" id="JAFFZE010000005">
    <property type="protein sequence ID" value="MCT2582375.1"/>
    <property type="molecule type" value="Genomic_DNA"/>
</dbReference>
<evidence type="ECO:0000313" key="3">
    <source>
        <dbReference type="Proteomes" id="UP001156441"/>
    </source>
</evidence>
<organism evidence="2 3">
    <name type="scientific">Actinophytocola gossypii</name>
    <dbReference type="NCBI Taxonomy" id="2812003"/>
    <lineage>
        <taxon>Bacteria</taxon>
        <taxon>Bacillati</taxon>
        <taxon>Actinomycetota</taxon>
        <taxon>Actinomycetes</taxon>
        <taxon>Pseudonocardiales</taxon>
        <taxon>Pseudonocardiaceae</taxon>
    </lineage>
</organism>
<keyword evidence="3" id="KW-1185">Reference proteome</keyword>
<name>A0ABT2J3E5_9PSEU</name>
<gene>
    <name evidence="2" type="ORF">JT362_04465</name>
</gene>
<accession>A0ABT2J3E5</accession>
<reference evidence="2 3" key="1">
    <citation type="submission" date="2021-02" db="EMBL/GenBank/DDBJ databases">
        <title>Actinophytocola xerophila sp. nov., isolated from soil of cotton cropping field.</title>
        <authorList>
            <person name="Huang R."/>
            <person name="Chen X."/>
            <person name="Ge X."/>
            <person name="Liu W."/>
        </authorList>
    </citation>
    <scope>NUCLEOTIDE SEQUENCE [LARGE SCALE GENOMIC DNA]</scope>
    <source>
        <strain evidence="2 3">S1-96</strain>
    </source>
</reference>
<feature type="region of interest" description="Disordered" evidence="1">
    <location>
        <begin position="99"/>
        <end position="120"/>
    </location>
</feature>
<dbReference type="Proteomes" id="UP001156441">
    <property type="component" value="Unassembled WGS sequence"/>
</dbReference>
<evidence type="ECO:0000313" key="2">
    <source>
        <dbReference type="EMBL" id="MCT2582375.1"/>
    </source>
</evidence>
<evidence type="ECO:0000256" key="1">
    <source>
        <dbReference type="SAM" id="MobiDB-lite"/>
    </source>
</evidence>
<comment type="caution">
    <text evidence="2">The sequence shown here is derived from an EMBL/GenBank/DDBJ whole genome shotgun (WGS) entry which is preliminary data.</text>
</comment>
<proteinExistence type="predicted"/>
<protein>
    <submittedName>
        <fullName evidence="2">Uncharacterized protein</fullName>
    </submittedName>
</protein>